<dbReference type="AlphaFoldDB" id="A0A9P6AN79"/>
<accession>A0A9P6AN79</accession>
<dbReference type="EMBL" id="MU129048">
    <property type="protein sequence ID" value="KAF9508872.1"/>
    <property type="molecule type" value="Genomic_DNA"/>
</dbReference>
<keyword evidence="2" id="KW-1185">Reference proteome</keyword>
<dbReference type="Proteomes" id="UP000886523">
    <property type="component" value="Unassembled WGS sequence"/>
</dbReference>
<evidence type="ECO:0000313" key="2">
    <source>
        <dbReference type="Proteomes" id="UP000886523"/>
    </source>
</evidence>
<protein>
    <submittedName>
        <fullName evidence="1">Uncharacterized protein</fullName>
    </submittedName>
</protein>
<evidence type="ECO:0000313" key="1">
    <source>
        <dbReference type="EMBL" id="KAF9508872.1"/>
    </source>
</evidence>
<gene>
    <name evidence="1" type="ORF">BS47DRAFT_1365638</name>
</gene>
<sequence>MKQCQTKPWEVATCHPSGHVNHTPTMHTDEPPVCAVTQAQSARPLNMTIDEITYHTPAAAATHKQPDPRAQHPNTHTYAMTDEIWYHTPAAAGLPSMHETPPNKNTNGKPMCAATCNSIQEPATTSQNEYHTPASVVAWKEQPKLLLCVTLKIFFMNYHTPTQADSTTHLLGWAQGVY</sequence>
<proteinExistence type="predicted"/>
<comment type="caution">
    <text evidence="1">The sequence shown here is derived from an EMBL/GenBank/DDBJ whole genome shotgun (WGS) entry which is preliminary data.</text>
</comment>
<reference evidence="1" key="1">
    <citation type="journal article" date="2020" name="Nat. Commun.">
        <title>Large-scale genome sequencing of mycorrhizal fungi provides insights into the early evolution of symbiotic traits.</title>
        <authorList>
            <person name="Miyauchi S."/>
            <person name="Kiss E."/>
            <person name="Kuo A."/>
            <person name="Drula E."/>
            <person name="Kohler A."/>
            <person name="Sanchez-Garcia M."/>
            <person name="Morin E."/>
            <person name="Andreopoulos B."/>
            <person name="Barry K.W."/>
            <person name="Bonito G."/>
            <person name="Buee M."/>
            <person name="Carver A."/>
            <person name="Chen C."/>
            <person name="Cichocki N."/>
            <person name="Clum A."/>
            <person name="Culley D."/>
            <person name="Crous P.W."/>
            <person name="Fauchery L."/>
            <person name="Girlanda M."/>
            <person name="Hayes R.D."/>
            <person name="Keri Z."/>
            <person name="LaButti K."/>
            <person name="Lipzen A."/>
            <person name="Lombard V."/>
            <person name="Magnuson J."/>
            <person name="Maillard F."/>
            <person name="Murat C."/>
            <person name="Nolan M."/>
            <person name="Ohm R.A."/>
            <person name="Pangilinan J."/>
            <person name="Pereira M.F."/>
            <person name="Perotto S."/>
            <person name="Peter M."/>
            <person name="Pfister S."/>
            <person name="Riley R."/>
            <person name="Sitrit Y."/>
            <person name="Stielow J.B."/>
            <person name="Szollosi G."/>
            <person name="Zifcakova L."/>
            <person name="Stursova M."/>
            <person name="Spatafora J.W."/>
            <person name="Tedersoo L."/>
            <person name="Vaario L.M."/>
            <person name="Yamada A."/>
            <person name="Yan M."/>
            <person name="Wang P."/>
            <person name="Xu J."/>
            <person name="Bruns T."/>
            <person name="Baldrian P."/>
            <person name="Vilgalys R."/>
            <person name="Dunand C."/>
            <person name="Henrissat B."/>
            <person name="Grigoriev I.V."/>
            <person name="Hibbett D."/>
            <person name="Nagy L.G."/>
            <person name="Martin F.M."/>
        </authorList>
    </citation>
    <scope>NUCLEOTIDE SEQUENCE</scope>
    <source>
        <strain evidence="1">UP504</strain>
    </source>
</reference>
<organism evidence="1 2">
    <name type="scientific">Hydnum rufescens UP504</name>
    <dbReference type="NCBI Taxonomy" id="1448309"/>
    <lineage>
        <taxon>Eukaryota</taxon>
        <taxon>Fungi</taxon>
        <taxon>Dikarya</taxon>
        <taxon>Basidiomycota</taxon>
        <taxon>Agaricomycotina</taxon>
        <taxon>Agaricomycetes</taxon>
        <taxon>Cantharellales</taxon>
        <taxon>Hydnaceae</taxon>
        <taxon>Hydnum</taxon>
    </lineage>
</organism>
<name>A0A9P6AN79_9AGAM</name>